<organism evidence="3">
    <name type="scientific">Echinostoma caproni</name>
    <dbReference type="NCBI Taxonomy" id="27848"/>
    <lineage>
        <taxon>Eukaryota</taxon>
        <taxon>Metazoa</taxon>
        <taxon>Spiralia</taxon>
        <taxon>Lophotrochozoa</taxon>
        <taxon>Platyhelminthes</taxon>
        <taxon>Trematoda</taxon>
        <taxon>Digenea</taxon>
        <taxon>Plagiorchiida</taxon>
        <taxon>Echinostomata</taxon>
        <taxon>Echinostomatoidea</taxon>
        <taxon>Echinostomatidae</taxon>
        <taxon>Echinostoma</taxon>
    </lineage>
</organism>
<proteinExistence type="predicted"/>
<dbReference type="OrthoDB" id="6243574at2759"/>
<dbReference type="Proteomes" id="UP000272942">
    <property type="component" value="Unassembled WGS sequence"/>
</dbReference>
<reference evidence="3" key="1">
    <citation type="submission" date="2016-06" db="UniProtKB">
        <authorList>
            <consortium name="WormBaseParasite"/>
        </authorList>
    </citation>
    <scope>IDENTIFICATION</scope>
</reference>
<keyword evidence="2" id="KW-1185">Reference proteome</keyword>
<evidence type="ECO:0000313" key="2">
    <source>
        <dbReference type="Proteomes" id="UP000272942"/>
    </source>
</evidence>
<name>A0A183B2Z6_9TREM</name>
<reference evidence="1 2" key="2">
    <citation type="submission" date="2018-11" db="EMBL/GenBank/DDBJ databases">
        <authorList>
            <consortium name="Pathogen Informatics"/>
        </authorList>
    </citation>
    <scope>NUCLEOTIDE SEQUENCE [LARGE SCALE GENOMIC DNA]</scope>
    <source>
        <strain evidence="1 2">Egypt</strain>
    </source>
</reference>
<dbReference type="AlphaFoldDB" id="A0A183B2Z6"/>
<evidence type="ECO:0000313" key="3">
    <source>
        <dbReference type="WBParaSite" id="ECPE_0001362001-mRNA-1"/>
    </source>
</evidence>
<sequence>MSKFTITPSEVKQELLELKLSKAAGPDGVHPAILKPLADVLAEPLAKLFNQSLYAGNYPQTGRGSNQQWIDLGYLRYLGVGRFDVGLTTC</sequence>
<accession>A0A183B2Z6</accession>
<protein>
    <submittedName>
        <fullName evidence="3">Transketolase</fullName>
    </submittedName>
</protein>
<dbReference type="WBParaSite" id="ECPE_0001362001-mRNA-1">
    <property type="protein sequence ID" value="ECPE_0001362001-mRNA-1"/>
    <property type="gene ID" value="ECPE_0001362001"/>
</dbReference>
<evidence type="ECO:0000313" key="1">
    <source>
        <dbReference type="EMBL" id="VDP90853.1"/>
    </source>
</evidence>
<dbReference type="EMBL" id="UZAN01055448">
    <property type="protein sequence ID" value="VDP90853.1"/>
    <property type="molecule type" value="Genomic_DNA"/>
</dbReference>
<gene>
    <name evidence="1" type="ORF">ECPE_LOCUS13581</name>
</gene>